<evidence type="ECO:0000313" key="1">
    <source>
        <dbReference type="EMBL" id="GAA1908307.1"/>
    </source>
</evidence>
<accession>A0ABN2P0L2</accession>
<protein>
    <submittedName>
        <fullName evidence="1">Uncharacterized protein</fullName>
    </submittedName>
</protein>
<organism evidence="1 2">
    <name type="scientific">Streptomyces sodiiphilus</name>
    <dbReference type="NCBI Taxonomy" id="226217"/>
    <lineage>
        <taxon>Bacteria</taxon>
        <taxon>Bacillati</taxon>
        <taxon>Actinomycetota</taxon>
        <taxon>Actinomycetes</taxon>
        <taxon>Kitasatosporales</taxon>
        <taxon>Streptomycetaceae</taxon>
        <taxon>Streptomyces</taxon>
    </lineage>
</organism>
<sequence length="200" mass="20986">MAVPCEHRTLERRGNQKVCTSCRGAIYQLGPVGSGGAAGRQGVLIPGPWTGGVREGAAGGGGVLPTMPPGAGTGARRLVVDARFVAPVPLVTGAFHCVCLAYRTETGEAFRLGSRMPASAWGAVLWLSWRAAHIADQLDPHVARPVRAWLEDRSEQGRALDRLVRGRPYVLLIWDGSLHYVLSVAPRSDGGGVECSAAGG</sequence>
<proteinExistence type="predicted"/>
<gene>
    <name evidence="1" type="ORF">GCM10009716_17820</name>
</gene>
<name>A0ABN2P0L2_9ACTN</name>
<dbReference type="Proteomes" id="UP001501303">
    <property type="component" value="Unassembled WGS sequence"/>
</dbReference>
<comment type="caution">
    <text evidence="1">The sequence shown here is derived from an EMBL/GenBank/DDBJ whole genome shotgun (WGS) entry which is preliminary data.</text>
</comment>
<keyword evidence="2" id="KW-1185">Reference proteome</keyword>
<reference evidence="1 2" key="1">
    <citation type="journal article" date="2019" name="Int. J. Syst. Evol. Microbiol.">
        <title>The Global Catalogue of Microorganisms (GCM) 10K type strain sequencing project: providing services to taxonomists for standard genome sequencing and annotation.</title>
        <authorList>
            <consortium name="The Broad Institute Genomics Platform"/>
            <consortium name="The Broad Institute Genome Sequencing Center for Infectious Disease"/>
            <person name="Wu L."/>
            <person name="Ma J."/>
        </authorList>
    </citation>
    <scope>NUCLEOTIDE SEQUENCE [LARGE SCALE GENOMIC DNA]</scope>
    <source>
        <strain evidence="1 2">JCM 13581</strain>
    </source>
</reference>
<dbReference type="EMBL" id="BAAAMJ010000015">
    <property type="protein sequence ID" value="GAA1908307.1"/>
    <property type="molecule type" value="Genomic_DNA"/>
</dbReference>
<evidence type="ECO:0000313" key="2">
    <source>
        <dbReference type="Proteomes" id="UP001501303"/>
    </source>
</evidence>